<dbReference type="OrthoDB" id="1425134at2759"/>
<dbReference type="Gene3D" id="1.20.1280.50">
    <property type="match status" value="1"/>
</dbReference>
<dbReference type="InterPro" id="IPR006566">
    <property type="entry name" value="FBD"/>
</dbReference>
<dbReference type="SUPFAM" id="SSF81383">
    <property type="entry name" value="F-box domain"/>
    <property type="match status" value="1"/>
</dbReference>
<dbReference type="Pfam" id="PF24758">
    <property type="entry name" value="LRR_At5g56370"/>
    <property type="match status" value="1"/>
</dbReference>
<accession>A0A834X1H9</accession>
<dbReference type="InterPro" id="IPR055411">
    <property type="entry name" value="LRR_FXL15/At3g58940/PEG3-like"/>
</dbReference>
<dbReference type="Pfam" id="PF00646">
    <property type="entry name" value="F-box"/>
    <property type="match status" value="1"/>
</dbReference>
<dbReference type="InterPro" id="IPR001810">
    <property type="entry name" value="F-box_dom"/>
</dbReference>
<dbReference type="InterPro" id="IPR053772">
    <property type="entry name" value="At1g61320/At1g61330-like"/>
</dbReference>
<dbReference type="PANTHER" id="PTHR34145:SF28">
    <property type="entry name" value="F-BOX DOMAIN-CONTAINING PROTEIN"/>
    <property type="match status" value="1"/>
</dbReference>
<dbReference type="EMBL" id="JAAIUW010000004">
    <property type="protein sequence ID" value="KAF7836587.1"/>
    <property type="molecule type" value="Genomic_DNA"/>
</dbReference>
<feature type="domain" description="F-box" evidence="1">
    <location>
        <begin position="1"/>
        <end position="35"/>
    </location>
</feature>
<name>A0A834X1H9_9FABA</name>
<dbReference type="Gene3D" id="3.80.10.10">
    <property type="entry name" value="Ribonuclease Inhibitor"/>
    <property type="match status" value="1"/>
</dbReference>
<dbReference type="CDD" id="cd22160">
    <property type="entry name" value="F-box_AtFBL13-like"/>
    <property type="match status" value="1"/>
</dbReference>
<keyword evidence="3" id="KW-1185">Reference proteome</keyword>
<evidence type="ECO:0000259" key="1">
    <source>
        <dbReference type="PROSITE" id="PS50181"/>
    </source>
</evidence>
<gene>
    <name evidence="2" type="ORF">G2W53_011446</name>
</gene>
<organism evidence="2 3">
    <name type="scientific">Senna tora</name>
    <dbReference type="NCBI Taxonomy" id="362788"/>
    <lineage>
        <taxon>Eukaryota</taxon>
        <taxon>Viridiplantae</taxon>
        <taxon>Streptophyta</taxon>
        <taxon>Embryophyta</taxon>
        <taxon>Tracheophyta</taxon>
        <taxon>Spermatophyta</taxon>
        <taxon>Magnoliopsida</taxon>
        <taxon>eudicotyledons</taxon>
        <taxon>Gunneridae</taxon>
        <taxon>Pentapetalae</taxon>
        <taxon>rosids</taxon>
        <taxon>fabids</taxon>
        <taxon>Fabales</taxon>
        <taxon>Fabaceae</taxon>
        <taxon>Caesalpinioideae</taxon>
        <taxon>Cassia clade</taxon>
        <taxon>Senna</taxon>
    </lineage>
</organism>
<sequence length="483" mass="54805">MLSSLPDEILLTILSPLPIDEVVRTSILSKRWVSLWKYTPHLNIDVKHMIKPFTQLGISSPAAQLHYILSLPKQEGINRHNILVYLLLHHHLADVETLKFTHFPQIDINTSIEFMLERKKTIETLTLECRPLDDDGEESSKRQRFLGMYSQGIFSSLYSLEVVNYFITSSMPFEGCEYKLRSLRLKMVEVEDDTINGILRSCLVLESLSLEGCTKLKEVEIVHQRLRVLELRALRVKLIVVCCHRLEVLVFASLVCHAERIVVNARRLKEFRSHCNPISPKVLLVSRGKSVLKTQDILESLADYSGLPRANIFRHNLSSLIIDLDLNNKRAAQALLLALTSCVNLQNLEITAPVYSRGSKVTSGRSDDNGVDHKNEAGNTNYNPPLLWEKSEMCECIEKKLKYVSIVGFTGKEGEAEFVKHLIRKAANIHKITILCKSSKKEAACLLPLLQQHQTASLNLSLMVRPAKNAPLIPLHQLLKNKF</sequence>
<proteinExistence type="predicted"/>
<dbReference type="Proteomes" id="UP000634136">
    <property type="component" value="Unassembled WGS sequence"/>
</dbReference>
<dbReference type="PANTHER" id="PTHR34145">
    <property type="entry name" value="OS02G0105600 PROTEIN"/>
    <property type="match status" value="1"/>
</dbReference>
<dbReference type="SUPFAM" id="SSF52047">
    <property type="entry name" value="RNI-like"/>
    <property type="match status" value="1"/>
</dbReference>
<evidence type="ECO:0000313" key="2">
    <source>
        <dbReference type="EMBL" id="KAF7836587.1"/>
    </source>
</evidence>
<evidence type="ECO:0000313" key="3">
    <source>
        <dbReference type="Proteomes" id="UP000634136"/>
    </source>
</evidence>
<dbReference type="AlphaFoldDB" id="A0A834X1H9"/>
<dbReference type="Pfam" id="PF08387">
    <property type="entry name" value="FBD"/>
    <property type="match status" value="1"/>
</dbReference>
<dbReference type="InterPro" id="IPR053781">
    <property type="entry name" value="F-box_AtFBL13-like"/>
</dbReference>
<dbReference type="InterPro" id="IPR032675">
    <property type="entry name" value="LRR_dom_sf"/>
</dbReference>
<reference evidence="2" key="1">
    <citation type="submission" date="2020-09" db="EMBL/GenBank/DDBJ databases">
        <title>Genome-Enabled Discovery of Anthraquinone Biosynthesis in Senna tora.</title>
        <authorList>
            <person name="Kang S.-H."/>
            <person name="Pandey R.P."/>
            <person name="Lee C.-M."/>
            <person name="Sim J.-S."/>
            <person name="Jeong J.-T."/>
            <person name="Choi B.-S."/>
            <person name="Jung M."/>
            <person name="Ginzburg D."/>
            <person name="Zhao K."/>
            <person name="Won S.Y."/>
            <person name="Oh T.-J."/>
            <person name="Yu Y."/>
            <person name="Kim N.-H."/>
            <person name="Lee O.R."/>
            <person name="Lee T.-H."/>
            <person name="Bashyal P."/>
            <person name="Kim T.-S."/>
            <person name="Lee W.-H."/>
            <person name="Kawkins C."/>
            <person name="Kim C.-K."/>
            <person name="Kim J.S."/>
            <person name="Ahn B.O."/>
            <person name="Rhee S.Y."/>
            <person name="Sohng J.K."/>
        </authorList>
    </citation>
    <scope>NUCLEOTIDE SEQUENCE</scope>
    <source>
        <tissue evidence="2">Leaf</tissue>
    </source>
</reference>
<comment type="caution">
    <text evidence="2">The sequence shown here is derived from an EMBL/GenBank/DDBJ whole genome shotgun (WGS) entry which is preliminary data.</text>
</comment>
<dbReference type="PROSITE" id="PS50181">
    <property type="entry name" value="FBOX"/>
    <property type="match status" value="1"/>
</dbReference>
<dbReference type="InterPro" id="IPR036047">
    <property type="entry name" value="F-box-like_dom_sf"/>
</dbReference>
<protein>
    <submittedName>
        <fullName evidence="2">F-box protein</fullName>
    </submittedName>
</protein>